<keyword evidence="4" id="KW-0863">Zinc-finger</keyword>
<evidence type="ECO:0000259" key="11">
    <source>
        <dbReference type="Pfam" id="PF20645"/>
    </source>
</evidence>
<dbReference type="OMA" id="REGYYYC"/>
<feature type="region of interest" description="Disordered" evidence="10">
    <location>
        <begin position="520"/>
        <end position="548"/>
    </location>
</feature>
<dbReference type="EMBL" id="LJIJ01001394">
    <property type="protein sequence ID" value="ODM91861.1"/>
    <property type="molecule type" value="Genomic_DNA"/>
</dbReference>
<dbReference type="GO" id="GO:0008270">
    <property type="term" value="F:zinc ion binding"/>
    <property type="evidence" value="ECO:0007669"/>
    <property type="project" value="UniProtKB-KW"/>
</dbReference>
<evidence type="ECO:0000256" key="5">
    <source>
        <dbReference type="ARBA" id="ARBA00022833"/>
    </source>
</evidence>
<evidence type="ECO:0000256" key="10">
    <source>
        <dbReference type="SAM" id="MobiDB-lite"/>
    </source>
</evidence>
<dbReference type="PANTHER" id="PTHR31576:SF2">
    <property type="entry name" value="TATA BOX-BINDING PROTEIN-ASSOCIATED FACTOR RNA POLYMERASE I SUBUNIT B"/>
    <property type="match status" value="1"/>
</dbReference>
<evidence type="ECO:0000256" key="7">
    <source>
        <dbReference type="ARBA" id="ARBA00023125"/>
    </source>
</evidence>
<evidence type="ECO:0000256" key="2">
    <source>
        <dbReference type="ARBA" id="ARBA00006899"/>
    </source>
</evidence>
<comment type="caution">
    <text evidence="12">The sequence shown here is derived from an EMBL/GenBank/DDBJ whole genome shotgun (WGS) entry which is preliminary data.</text>
</comment>
<evidence type="ECO:0000256" key="1">
    <source>
        <dbReference type="ARBA" id="ARBA00004604"/>
    </source>
</evidence>
<organism evidence="12 13">
    <name type="scientific">Orchesella cincta</name>
    <name type="common">Springtail</name>
    <name type="synonym">Podura cincta</name>
    <dbReference type="NCBI Taxonomy" id="48709"/>
    <lineage>
        <taxon>Eukaryota</taxon>
        <taxon>Metazoa</taxon>
        <taxon>Ecdysozoa</taxon>
        <taxon>Arthropoda</taxon>
        <taxon>Hexapoda</taxon>
        <taxon>Collembola</taxon>
        <taxon>Entomobryomorpha</taxon>
        <taxon>Entomobryoidea</taxon>
        <taxon>Orchesellidae</taxon>
        <taxon>Orchesellinae</taxon>
        <taxon>Orchesella</taxon>
    </lineage>
</organism>
<keyword evidence="5" id="KW-0862">Zinc</keyword>
<accession>A0A1D2MG22</accession>
<comment type="similarity">
    <text evidence="2">Belongs to the RRN7/TAF1B family.</text>
</comment>
<feature type="domain" description="Rrn7/TAF1B C-terminal cyclin" evidence="11">
    <location>
        <begin position="387"/>
        <end position="503"/>
    </location>
</feature>
<dbReference type="GO" id="GO:0070860">
    <property type="term" value="C:RNA polymerase I core factor complex"/>
    <property type="evidence" value="ECO:0007669"/>
    <property type="project" value="InterPro"/>
</dbReference>
<keyword evidence="13" id="KW-1185">Reference proteome</keyword>
<dbReference type="GO" id="GO:0005668">
    <property type="term" value="C:RNA polymerase transcription factor SL1 complex"/>
    <property type="evidence" value="ECO:0007669"/>
    <property type="project" value="TreeGrafter"/>
</dbReference>
<dbReference type="PANTHER" id="PTHR31576">
    <property type="entry name" value="TATA BOX-BINDING PROTEIN-ASSOCIATED FACTOR RNA POLYMERASE I SUBUNIT B"/>
    <property type="match status" value="1"/>
</dbReference>
<reference evidence="12 13" key="1">
    <citation type="journal article" date="2016" name="Genome Biol. Evol.">
        <title>Gene Family Evolution Reflects Adaptation to Soil Environmental Stressors in the Genome of the Collembolan Orchesella cincta.</title>
        <authorList>
            <person name="Faddeeva-Vakhrusheva A."/>
            <person name="Derks M.F."/>
            <person name="Anvar S.Y."/>
            <person name="Agamennone V."/>
            <person name="Suring W."/>
            <person name="Smit S."/>
            <person name="van Straalen N.M."/>
            <person name="Roelofs D."/>
        </authorList>
    </citation>
    <scope>NUCLEOTIDE SEQUENCE [LARGE SCALE GENOMIC DNA]</scope>
    <source>
        <tissue evidence="12">Mixed pool</tissue>
    </source>
</reference>
<keyword evidence="6" id="KW-0805">Transcription regulation</keyword>
<keyword evidence="3" id="KW-0479">Metal-binding</keyword>
<proteinExistence type="inferred from homology"/>
<evidence type="ECO:0000256" key="9">
    <source>
        <dbReference type="ARBA" id="ARBA00023242"/>
    </source>
</evidence>
<dbReference type="Proteomes" id="UP000094527">
    <property type="component" value="Unassembled WGS sequence"/>
</dbReference>
<dbReference type="InterPro" id="IPR048538">
    <property type="entry name" value="Rrn7_cyclin_C"/>
</dbReference>
<protein>
    <submittedName>
        <fullName evidence="12">TATA box-binding protein-associated factor RNA polymerase I subunit B</fullName>
    </submittedName>
</protein>
<dbReference type="OrthoDB" id="10069252at2759"/>
<keyword evidence="7" id="KW-0238">DNA-binding</keyword>
<dbReference type="GO" id="GO:0042790">
    <property type="term" value="P:nucleolar large rRNA transcription by RNA polymerase I"/>
    <property type="evidence" value="ECO:0007669"/>
    <property type="project" value="TreeGrafter"/>
</dbReference>
<dbReference type="STRING" id="48709.A0A1D2MG22"/>
<evidence type="ECO:0000313" key="13">
    <source>
        <dbReference type="Proteomes" id="UP000094527"/>
    </source>
</evidence>
<evidence type="ECO:0000256" key="4">
    <source>
        <dbReference type="ARBA" id="ARBA00022771"/>
    </source>
</evidence>
<comment type="subcellular location">
    <subcellularLocation>
        <location evidence="1">Nucleus</location>
        <location evidence="1">Nucleolus</location>
    </subcellularLocation>
</comment>
<sequence length="763" mass="89345">MDFETIQDDQGPATQETCFICGTSNFYSEGGFYYCSMCNTQSQTIRLYAEEEYNPTRSFAARAQVLRDKKEKVQKKVTEKEFMSTWELYNVLLKHLANQLVNIGFPEIVKTKIFQFYTAFLIRRKVVFVSKWNPKTKSTVTCGEPPINLYSLYGIKPIVRKPPITKKLEPTQKVAIADRHMDYYRFSVKKRLIAVEKKKAMEREYKAKATELAEEDAVFDEVAEKLEEETKQVKKQKYPRLAVTPGVRKLRKGGLMKGRGTGMIRNTLAQENCEIDRNYTAARRILEYERFSFKTALILIFVALRQLGFPLVFSDILRLVYVGVLSFNNVNLGFYEDNKALVQRCRQFYRSIHKYFSLRSSGIMIECFVKYLGIRNFNFPKMKEIVPKYCDDFVLPREFECLINLYNHMFTFDDYVNYDWKLNLKHFKSIPEVFVLTHILVVLKMLFGLDDRTEKFQSNFARLVNSVIKEEVEKRNWEMEEWTELFVIEDWFGYLQRRRELVKTEIFSSHLYAPNKPPNLTKLNNLLGPSAPEAESEDEDNSRRHKGTRKAIRECTKLFERMFKESLSSESGQPDIPTVKPYVPLPLPTQSVVDQYLKNYPAVHDPSFKKEFFEADFVKKRIDFIWNPRKYVKLLKSRGYTVKIIKGDAMNNNGQFELPEGVDETKVIPLFQPYKNFDEFVPNNKEEWSHSLKFLLESAEEITSKCLESSGPANTIEFHRMMNWFGDMYIKACLSGLVPLMSRDDVSEDEEHSSDSDSSMQDL</sequence>
<dbReference type="GO" id="GO:0001164">
    <property type="term" value="F:RNA polymerase I core promoter sequence-specific DNA binding"/>
    <property type="evidence" value="ECO:0007669"/>
    <property type="project" value="InterPro"/>
</dbReference>
<dbReference type="InterPro" id="IPR033599">
    <property type="entry name" value="TAF1B/Rrn7"/>
</dbReference>
<keyword evidence="8" id="KW-0804">Transcription</keyword>
<evidence type="ECO:0000313" key="12">
    <source>
        <dbReference type="EMBL" id="ODM91861.1"/>
    </source>
</evidence>
<gene>
    <name evidence="12" type="ORF">Ocin01_14820</name>
</gene>
<dbReference type="AlphaFoldDB" id="A0A1D2MG22"/>
<evidence type="ECO:0000256" key="3">
    <source>
        <dbReference type="ARBA" id="ARBA00022723"/>
    </source>
</evidence>
<evidence type="ECO:0000256" key="8">
    <source>
        <dbReference type="ARBA" id="ARBA00023163"/>
    </source>
</evidence>
<dbReference type="Pfam" id="PF20645">
    <property type="entry name" value="Rrn7_cyclin_C"/>
    <property type="match status" value="1"/>
</dbReference>
<feature type="compositionally biased region" description="Low complexity" evidence="10">
    <location>
        <begin position="520"/>
        <end position="529"/>
    </location>
</feature>
<name>A0A1D2MG22_ORCCI</name>
<keyword evidence="9" id="KW-0539">Nucleus</keyword>
<evidence type="ECO:0000256" key="6">
    <source>
        <dbReference type="ARBA" id="ARBA00023015"/>
    </source>
</evidence>